<dbReference type="PANTHER" id="PTHR43763">
    <property type="entry name" value="XAA-PRO AMINOPEPTIDASE 1"/>
    <property type="match status" value="1"/>
</dbReference>
<dbReference type="PROSITE" id="PS00491">
    <property type="entry name" value="PROLINE_PEPTIDASE"/>
    <property type="match status" value="1"/>
</dbReference>
<dbReference type="Proteomes" id="UP001212411">
    <property type="component" value="Chromosome 1"/>
</dbReference>
<dbReference type="PANTHER" id="PTHR43763:SF6">
    <property type="entry name" value="XAA-PRO AMINOPEPTIDASE 1"/>
    <property type="match status" value="1"/>
</dbReference>
<dbReference type="RefSeq" id="XP_056035153.1">
    <property type="nucleotide sequence ID" value="XM_056180445.1"/>
</dbReference>
<dbReference type="AlphaFoldDB" id="A0AAF0AUH8"/>
<evidence type="ECO:0000256" key="3">
    <source>
        <dbReference type="ARBA" id="ARBA00022723"/>
    </source>
</evidence>
<dbReference type="CDD" id="cd01085">
    <property type="entry name" value="APP"/>
    <property type="match status" value="1"/>
</dbReference>
<dbReference type="Gene3D" id="3.90.230.10">
    <property type="entry name" value="Creatinase/methionine aminopeptidase superfamily"/>
    <property type="match status" value="1"/>
</dbReference>
<keyword evidence="4" id="KW-0378">Hydrolase</keyword>
<evidence type="ECO:0000256" key="1">
    <source>
        <dbReference type="ARBA" id="ARBA00001936"/>
    </source>
</evidence>
<comment type="similarity">
    <text evidence="2 6">Belongs to the peptidase M24B family.</text>
</comment>
<feature type="domain" description="Peptidase M24" evidence="7">
    <location>
        <begin position="310"/>
        <end position="527"/>
    </location>
</feature>
<dbReference type="InterPro" id="IPR001131">
    <property type="entry name" value="Peptidase_M24B_aminopep-P_CS"/>
</dbReference>
<feature type="domain" description="Creatinase N-terminal" evidence="8">
    <location>
        <begin position="8"/>
        <end position="134"/>
    </location>
</feature>
<dbReference type="InterPro" id="IPR029149">
    <property type="entry name" value="Creatin/AminoP/Spt16_N"/>
</dbReference>
<dbReference type="GO" id="GO:0005737">
    <property type="term" value="C:cytoplasm"/>
    <property type="evidence" value="ECO:0007669"/>
    <property type="project" value="UniProtKB-ARBA"/>
</dbReference>
<dbReference type="InterPro" id="IPR032416">
    <property type="entry name" value="Peptidase_M24_C"/>
</dbReference>
<dbReference type="Gene3D" id="3.40.350.10">
    <property type="entry name" value="Creatinase/prolidase N-terminal domain"/>
    <property type="match status" value="2"/>
</dbReference>
<reference evidence="10 11" key="1">
    <citation type="journal article" date="2023" name="G3 (Bethesda)">
        <title>A high-quality reference genome for the fission yeast Schizosaccharomyces osmophilus.</title>
        <authorList>
            <person name="Jia G.S."/>
            <person name="Zhang W.C."/>
            <person name="Liang Y."/>
            <person name="Liu X.H."/>
            <person name="Rhind N."/>
            <person name="Pidoux A."/>
            <person name="Brysch-Herzberg M."/>
            <person name="Du L.L."/>
        </authorList>
    </citation>
    <scope>NUCLEOTIDE SEQUENCE [LARGE SCALE GENOMIC DNA]</scope>
    <source>
        <strain evidence="10 11">CBS 15793</strain>
    </source>
</reference>
<dbReference type="InterPro" id="IPR000994">
    <property type="entry name" value="Pept_M24"/>
</dbReference>
<sequence>MVVHTTDRLSKLRALMKECEYSFYVVPSEDSHASEYTSESESRRAFISGFDGSAGCAVIGLNSAALFTDGRYFNQASQQLDENWTLMKQGFANVPTWQAYCAQQSKVTEKIGIDSSLITFPDARKLREMLYVQKGSYLCGDHTNLVDQVWGESRPKPPCEKLFIQELKYAGMDVSEKLKILREAMNKEGLEAFVVSMLDEVAWLYNLRGADVPYNPVFYAYSFITHDKAYFYVDEAKLTPEVNAHISKYAEVRPYSRIFKDANECYLSHVGVSTKTSWCIATSFGEATVYPIVSPIAHAKGIKNDIELKGMKDCHVRDGAALVEYFAWLEEFLHSDGKINEYDAATKLESFRRKNDHFVNLSFETISSTGSNGAIIHYSPPATGSAIIDPSKIYLCDSGAQYRDGTTDVTRTWHFREPTEFERQSATLVLKGYVAIINIVFPKGTTGFQIDSLARQHLWQWGLDYLHGTGHGVGSFLNVHELPIGIGSRDVFNTVALQPGMVTSNEPGFYEDGHFGFRVENCVYVTKANTKYQFAGREYYALRDLTLAPHCKKLIDPTLLCKEEIEYINRYHAHVYDTLSPLLSSSAIKWLAKETSPL</sequence>
<dbReference type="GeneID" id="80875134"/>
<evidence type="ECO:0000259" key="8">
    <source>
        <dbReference type="Pfam" id="PF01321"/>
    </source>
</evidence>
<feature type="domain" description="Peptidase M24 C-terminal" evidence="9">
    <location>
        <begin position="538"/>
        <end position="598"/>
    </location>
</feature>
<dbReference type="KEGG" id="som:SOMG_01652"/>
<organism evidence="10 11">
    <name type="scientific">Schizosaccharomyces osmophilus</name>
    <dbReference type="NCBI Taxonomy" id="2545709"/>
    <lineage>
        <taxon>Eukaryota</taxon>
        <taxon>Fungi</taxon>
        <taxon>Dikarya</taxon>
        <taxon>Ascomycota</taxon>
        <taxon>Taphrinomycotina</taxon>
        <taxon>Schizosaccharomycetes</taxon>
        <taxon>Schizosaccharomycetales</taxon>
        <taxon>Schizosaccharomycetaceae</taxon>
        <taxon>Schizosaccharomyces</taxon>
    </lineage>
</organism>
<dbReference type="InterPro" id="IPR033740">
    <property type="entry name" value="Pept_M24B"/>
</dbReference>
<dbReference type="FunFam" id="3.40.350.10:FF:000003">
    <property type="entry name" value="Xaa-pro aminopeptidase P"/>
    <property type="match status" value="1"/>
</dbReference>
<keyword evidence="5" id="KW-0464">Manganese</keyword>
<evidence type="ECO:0000259" key="9">
    <source>
        <dbReference type="Pfam" id="PF16188"/>
    </source>
</evidence>
<evidence type="ECO:0000259" key="7">
    <source>
        <dbReference type="Pfam" id="PF00557"/>
    </source>
</evidence>
<gene>
    <name evidence="10" type="primary">fra1</name>
    <name evidence="10" type="ORF">SOMG_01652</name>
</gene>
<dbReference type="Pfam" id="PF16189">
    <property type="entry name" value="Creatinase_N_2"/>
    <property type="match status" value="1"/>
</dbReference>
<dbReference type="FunFam" id="3.90.230.10:FF:000007">
    <property type="entry name" value="Xaa-Pro aminopeptidase P"/>
    <property type="match status" value="1"/>
</dbReference>
<evidence type="ECO:0000313" key="10">
    <source>
        <dbReference type="EMBL" id="WBW70910.1"/>
    </source>
</evidence>
<dbReference type="SUPFAM" id="SSF53092">
    <property type="entry name" value="Creatinase/prolidase N-terminal domain"/>
    <property type="match status" value="1"/>
</dbReference>
<dbReference type="GO" id="GO:0070006">
    <property type="term" value="F:metalloaminopeptidase activity"/>
    <property type="evidence" value="ECO:0007669"/>
    <property type="project" value="InterPro"/>
</dbReference>
<evidence type="ECO:0000256" key="2">
    <source>
        <dbReference type="ARBA" id="ARBA00008766"/>
    </source>
</evidence>
<protein>
    <submittedName>
        <fullName evidence="10">Iron responsive transcriptional regulator, peptidase family</fullName>
    </submittedName>
</protein>
<dbReference type="Pfam" id="PF16188">
    <property type="entry name" value="Peptidase_M24_C"/>
    <property type="match status" value="1"/>
</dbReference>
<evidence type="ECO:0000256" key="5">
    <source>
        <dbReference type="ARBA" id="ARBA00023211"/>
    </source>
</evidence>
<accession>A0AAF0AUH8</accession>
<dbReference type="SUPFAM" id="SSF55920">
    <property type="entry name" value="Creatinase/aminopeptidase"/>
    <property type="match status" value="1"/>
</dbReference>
<keyword evidence="3 6" id="KW-0479">Metal-binding</keyword>
<evidence type="ECO:0000256" key="4">
    <source>
        <dbReference type="ARBA" id="ARBA00022801"/>
    </source>
</evidence>
<keyword evidence="11" id="KW-1185">Reference proteome</keyword>
<dbReference type="Pfam" id="PF01321">
    <property type="entry name" value="Creatinase_N"/>
    <property type="match status" value="1"/>
</dbReference>
<dbReference type="InterPro" id="IPR000587">
    <property type="entry name" value="Creatinase_N"/>
</dbReference>
<evidence type="ECO:0000313" key="11">
    <source>
        <dbReference type="Proteomes" id="UP001212411"/>
    </source>
</evidence>
<dbReference type="GO" id="GO:0046872">
    <property type="term" value="F:metal ion binding"/>
    <property type="evidence" value="ECO:0007669"/>
    <property type="project" value="UniProtKB-KW"/>
</dbReference>
<name>A0AAF0AUH8_9SCHI</name>
<dbReference type="Pfam" id="PF00557">
    <property type="entry name" value="Peptidase_M24"/>
    <property type="match status" value="1"/>
</dbReference>
<dbReference type="InterPro" id="IPR050422">
    <property type="entry name" value="X-Pro_aminopeptidase_P"/>
</dbReference>
<evidence type="ECO:0000256" key="6">
    <source>
        <dbReference type="RuleBase" id="RU000590"/>
    </source>
</evidence>
<dbReference type="EMBL" id="CP115611">
    <property type="protein sequence ID" value="WBW70910.1"/>
    <property type="molecule type" value="Genomic_DNA"/>
</dbReference>
<proteinExistence type="inferred from homology"/>
<comment type="cofactor">
    <cofactor evidence="1">
        <name>Mn(2+)</name>
        <dbReference type="ChEBI" id="CHEBI:29035"/>
    </cofactor>
</comment>
<dbReference type="InterPro" id="IPR036005">
    <property type="entry name" value="Creatinase/aminopeptidase-like"/>
</dbReference>